<keyword evidence="1" id="KW-1133">Transmembrane helix</keyword>
<evidence type="ECO:0000313" key="2">
    <source>
        <dbReference type="EMBL" id="MFF0544782.1"/>
    </source>
</evidence>
<evidence type="ECO:0000313" key="3">
    <source>
        <dbReference type="Proteomes" id="UP001601444"/>
    </source>
</evidence>
<dbReference type="Proteomes" id="UP001601444">
    <property type="component" value="Unassembled WGS sequence"/>
</dbReference>
<name>A0ABW6PQU2_9NOCA</name>
<protein>
    <recommendedName>
        <fullName evidence="4">DUF3180 domain-containing protein</fullName>
    </recommendedName>
</protein>
<proteinExistence type="predicted"/>
<gene>
    <name evidence="2" type="ORF">ACFYTF_18290</name>
</gene>
<sequence length="187" mass="19491">MADPVSRPAPRLSRPLVALALVAFCAGVVSGGFVYAGRVPERRPPVPGTAAWWPHLVVLVIVLVVGFALRRRAGSLRAVVLAPVGARAADRLRRTAASARTRPAVAARLALACVPMALMLYLCWRVGAQILAGLDPNFTVDAWGGPTYLGAMACHYLDAVALTAAAAGSVALLLEPAGPVRRTRAAD</sequence>
<comment type="caution">
    <text evidence="2">The sequence shown here is derived from an EMBL/GenBank/DDBJ whole genome shotgun (WGS) entry which is preliminary data.</text>
</comment>
<accession>A0ABW6PQU2</accession>
<dbReference type="EMBL" id="JBIAMX010000010">
    <property type="protein sequence ID" value="MFF0544782.1"/>
    <property type="molecule type" value="Genomic_DNA"/>
</dbReference>
<feature type="transmembrane region" description="Helical" evidence="1">
    <location>
        <begin position="148"/>
        <end position="174"/>
    </location>
</feature>
<keyword evidence="3" id="KW-1185">Reference proteome</keyword>
<keyword evidence="1" id="KW-0472">Membrane</keyword>
<dbReference type="RefSeq" id="WP_387701287.1">
    <property type="nucleotide sequence ID" value="NZ_JBIAMX010000010.1"/>
</dbReference>
<evidence type="ECO:0000256" key="1">
    <source>
        <dbReference type="SAM" id="Phobius"/>
    </source>
</evidence>
<keyword evidence="1" id="KW-0812">Transmembrane</keyword>
<evidence type="ECO:0008006" key="4">
    <source>
        <dbReference type="Google" id="ProtNLM"/>
    </source>
</evidence>
<reference evidence="2 3" key="1">
    <citation type="submission" date="2024-10" db="EMBL/GenBank/DDBJ databases">
        <title>The Natural Products Discovery Center: Release of the First 8490 Sequenced Strains for Exploring Actinobacteria Biosynthetic Diversity.</title>
        <authorList>
            <person name="Kalkreuter E."/>
            <person name="Kautsar S.A."/>
            <person name="Yang D."/>
            <person name="Bader C.D."/>
            <person name="Teijaro C.N."/>
            <person name="Fluegel L."/>
            <person name="Davis C.M."/>
            <person name="Simpson J.R."/>
            <person name="Lauterbach L."/>
            <person name="Steele A.D."/>
            <person name="Gui C."/>
            <person name="Meng S."/>
            <person name="Li G."/>
            <person name="Viehrig K."/>
            <person name="Ye F."/>
            <person name="Su P."/>
            <person name="Kiefer A.F."/>
            <person name="Nichols A."/>
            <person name="Cepeda A.J."/>
            <person name="Yan W."/>
            <person name="Fan B."/>
            <person name="Jiang Y."/>
            <person name="Adhikari A."/>
            <person name="Zheng C.-J."/>
            <person name="Schuster L."/>
            <person name="Cowan T.M."/>
            <person name="Smanski M.J."/>
            <person name="Chevrette M.G."/>
            <person name="De Carvalho L.P.S."/>
            <person name="Shen B."/>
        </authorList>
    </citation>
    <scope>NUCLEOTIDE SEQUENCE [LARGE SCALE GENOMIC DNA]</scope>
    <source>
        <strain evidence="2 3">NPDC004045</strain>
    </source>
</reference>
<feature type="transmembrane region" description="Helical" evidence="1">
    <location>
        <begin position="109"/>
        <end position="128"/>
    </location>
</feature>
<feature type="transmembrane region" description="Helical" evidence="1">
    <location>
        <begin position="52"/>
        <end position="69"/>
    </location>
</feature>
<organism evidence="2 3">
    <name type="scientific">Nocardia thailandica</name>
    <dbReference type="NCBI Taxonomy" id="257275"/>
    <lineage>
        <taxon>Bacteria</taxon>
        <taxon>Bacillati</taxon>
        <taxon>Actinomycetota</taxon>
        <taxon>Actinomycetes</taxon>
        <taxon>Mycobacteriales</taxon>
        <taxon>Nocardiaceae</taxon>
        <taxon>Nocardia</taxon>
    </lineage>
</organism>